<dbReference type="Proteomes" id="UP000199064">
    <property type="component" value="Unassembled WGS sequence"/>
</dbReference>
<dbReference type="InterPro" id="IPR015424">
    <property type="entry name" value="PyrdxlP-dep_Trfase"/>
</dbReference>
<dbReference type="PANTHER" id="PTHR43586">
    <property type="entry name" value="CYSTEINE DESULFURASE"/>
    <property type="match status" value="1"/>
</dbReference>
<evidence type="ECO:0000313" key="3">
    <source>
        <dbReference type="EMBL" id="SEB65964.1"/>
    </source>
</evidence>
<protein>
    <submittedName>
        <fullName evidence="3">Selenocysteine lyase/Cysteine desulfurase</fullName>
    </submittedName>
</protein>
<evidence type="ECO:0000313" key="4">
    <source>
        <dbReference type="Proteomes" id="UP000199064"/>
    </source>
</evidence>
<reference evidence="4" key="1">
    <citation type="submission" date="2016-10" db="EMBL/GenBank/DDBJ databases">
        <authorList>
            <person name="Varghese N."/>
            <person name="Submissions S."/>
        </authorList>
    </citation>
    <scope>NUCLEOTIDE SEQUENCE [LARGE SCALE GENOMIC DNA]</scope>
    <source>
        <strain evidence="4">ES.061</strain>
    </source>
</reference>
<dbReference type="InterPro" id="IPR015421">
    <property type="entry name" value="PyrdxlP-dep_Trfase_major"/>
</dbReference>
<dbReference type="InterPro" id="IPR015422">
    <property type="entry name" value="PyrdxlP-dep_Trfase_small"/>
</dbReference>
<gene>
    <name evidence="3" type="ORF">SAMN05216452_2653</name>
</gene>
<dbReference type="Gene3D" id="3.40.640.10">
    <property type="entry name" value="Type I PLP-dependent aspartate aminotransferase-like (Major domain)"/>
    <property type="match status" value="1"/>
</dbReference>
<evidence type="ECO:0000259" key="2">
    <source>
        <dbReference type="Pfam" id="PF00266"/>
    </source>
</evidence>
<proteinExistence type="predicted"/>
<feature type="domain" description="Aminotransferase class V" evidence="2">
    <location>
        <begin position="21"/>
        <end position="385"/>
    </location>
</feature>
<keyword evidence="3" id="KW-0456">Lyase</keyword>
<dbReference type="SUPFAM" id="SSF53383">
    <property type="entry name" value="PLP-dependent transferases"/>
    <property type="match status" value="1"/>
</dbReference>
<dbReference type="AlphaFoldDB" id="A0A1H4L5E2"/>
<organism evidence="3 4">
    <name type="scientific">Nitratireductor aquibiodomus</name>
    <dbReference type="NCBI Taxonomy" id="204799"/>
    <lineage>
        <taxon>Bacteria</taxon>
        <taxon>Pseudomonadati</taxon>
        <taxon>Pseudomonadota</taxon>
        <taxon>Alphaproteobacteria</taxon>
        <taxon>Hyphomicrobiales</taxon>
        <taxon>Phyllobacteriaceae</taxon>
        <taxon>Nitratireductor</taxon>
    </lineage>
</organism>
<sequence length="408" mass="44369">MGLDTQRLRAETPGCRAELVHFNNAGASLMPQPVIEAVEHHWAEEIMSGGYEAAERHAGQLQATYGAVARLVGGASDEVSFFDNATRAWQAAFFAMDWQSGDQLITGQSEYNSNMIAFRHAEKRLGIEVVLAPDTPDGIVDVAALEGLITARTRLIAISHMPTNDGLINPAREIGQLARRHGVPFLLDACQSVGQMPIDVKALGCTMLSATGRKYLRGPRGTGFLWVDGNALDALRPHALDIQSAQWTDVDRFQMAAGSRRFELWERNVATQLGLGAACQYALEIGLENIWDHVRGLAAGMRGMLAELPGMTVQDRGVEKSGIVTFFHESVPAEVLVAALRDEFGINTSVSNTQLTRRALRARGVTSLVRASVHAYNTPEEIERLGASLMALADGKRNYRELNAGQPV</sequence>
<dbReference type="Gene3D" id="3.90.1150.10">
    <property type="entry name" value="Aspartate Aminotransferase, domain 1"/>
    <property type="match status" value="1"/>
</dbReference>
<accession>A0A1H4L5E2</accession>
<keyword evidence="4" id="KW-1185">Reference proteome</keyword>
<dbReference type="EMBL" id="FNSL01000001">
    <property type="protein sequence ID" value="SEB65964.1"/>
    <property type="molecule type" value="Genomic_DNA"/>
</dbReference>
<dbReference type="RefSeq" id="WP_090329111.1">
    <property type="nucleotide sequence ID" value="NZ_FNSL01000001.1"/>
</dbReference>
<keyword evidence="1" id="KW-0663">Pyridoxal phosphate</keyword>
<dbReference type="PANTHER" id="PTHR43586:SF24">
    <property type="entry name" value="BLR4730 PROTEIN"/>
    <property type="match status" value="1"/>
</dbReference>
<evidence type="ECO:0000256" key="1">
    <source>
        <dbReference type="ARBA" id="ARBA00022898"/>
    </source>
</evidence>
<name>A0A1H4L5E2_9HYPH</name>
<dbReference type="Pfam" id="PF00266">
    <property type="entry name" value="Aminotran_5"/>
    <property type="match status" value="1"/>
</dbReference>
<dbReference type="GO" id="GO:0016829">
    <property type="term" value="F:lyase activity"/>
    <property type="evidence" value="ECO:0007669"/>
    <property type="project" value="UniProtKB-KW"/>
</dbReference>
<dbReference type="InterPro" id="IPR000192">
    <property type="entry name" value="Aminotrans_V_dom"/>
</dbReference>